<comment type="caution">
    <text evidence="3">The sequence shown here is derived from an EMBL/GenBank/DDBJ whole genome shotgun (WGS) entry which is preliminary data.</text>
</comment>
<dbReference type="RefSeq" id="WP_008693952.1">
    <property type="nucleotide sequence ID" value="NZ_ANOG01000254.1"/>
</dbReference>
<evidence type="ECO:0000313" key="4">
    <source>
        <dbReference type="Proteomes" id="UP000011991"/>
    </source>
</evidence>
<keyword evidence="2" id="KW-0472">Membrane</keyword>
<keyword evidence="2" id="KW-1133">Transmembrane helix</keyword>
<dbReference type="OrthoDB" id="9773411at2"/>
<organism evidence="3 4">
    <name type="scientific">Rhodopirellula maiorica SM1</name>
    <dbReference type="NCBI Taxonomy" id="1265738"/>
    <lineage>
        <taxon>Bacteria</taxon>
        <taxon>Pseudomonadati</taxon>
        <taxon>Planctomycetota</taxon>
        <taxon>Planctomycetia</taxon>
        <taxon>Pirellulales</taxon>
        <taxon>Pirellulaceae</taxon>
        <taxon>Novipirellula</taxon>
    </lineage>
</organism>
<evidence type="ECO:0000313" key="3">
    <source>
        <dbReference type="EMBL" id="EMI21355.1"/>
    </source>
</evidence>
<reference evidence="3 4" key="1">
    <citation type="journal article" date="2013" name="Mar. Genomics">
        <title>Expression of sulfatases in Rhodopirellula baltica and the diversity of sulfatases in the genus Rhodopirellula.</title>
        <authorList>
            <person name="Wegner C.E."/>
            <person name="Richter-Heitmann T."/>
            <person name="Klindworth A."/>
            <person name="Klockow C."/>
            <person name="Richter M."/>
            <person name="Achstetter T."/>
            <person name="Glockner F.O."/>
            <person name="Harder J."/>
        </authorList>
    </citation>
    <scope>NUCLEOTIDE SEQUENCE [LARGE SCALE GENOMIC DNA]</scope>
    <source>
        <strain evidence="3 4">SM1</strain>
    </source>
</reference>
<evidence type="ECO:0000256" key="1">
    <source>
        <dbReference type="SAM" id="MobiDB-lite"/>
    </source>
</evidence>
<name>M5RPZ3_9BACT</name>
<accession>M5RPZ3</accession>
<dbReference type="AlphaFoldDB" id="M5RPZ3"/>
<protein>
    <submittedName>
        <fullName evidence="3">Lipoprotein receptor protein</fullName>
    </submittedName>
</protein>
<keyword evidence="3" id="KW-0449">Lipoprotein</keyword>
<gene>
    <name evidence="3" type="ORF">RMSM_01725</name>
</gene>
<keyword evidence="2" id="KW-0812">Transmembrane</keyword>
<dbReference type="PATRIC" id="fig|1265738.3.peg.1721"/>
<dbReference type="Proteomes" id="UP000011991">
    <property type="component" value="Unassembled WGS sequence"/>
</dbReference>
<evidence type="ECO:0000256" key="2">
    <source>
        <dbReference type="SAM" id="Phobius"/>
    </source>
</evidence>
<dbReference type="EMBL" id="ANOG01000254">
    <property type="protein sequence ID" value="EMI21355.1"/>
    <property type="molecule type" value="Genomic_DNA"/>
</dbReference>
<keyword evidence="3" id="KW-0675">Receptor</keyword>
<keyword evidence="4" id="KW-1185">Reference proteome</keyword>
<proteinExistence type="predicted"/>
<feature type="region of interest" description="Disordered" evidence="1">
    <location>
        <begin position="1"/>
        <end position="24"/>
    </location>
</feature>
<sequence>MIDAENDNSDPHRSDAVVTSQQSDANSQFSELAIQPISVADYELLTRPGEMWDQLDNYQKQLDSQIQGDLIVVGTAGAAASSFTVGIVAWALRSGFLVSGLLAHMPAWRAVDPLLIMQGVGVSDDGESLEELMDRRNQEIDE</sequence>
<feature type="transmembrane region" description="Helical" evidence="2">
    <location>
        <begin position="70"/>
        <end position="92"/>
    </location>
</feature>